<evidence type="ECO:0000256" key="2">
    <source>
        <dbReference type="ARBA" id="ARBA00023015"/>
    </source>
</evidence>
<dbReference type="CDD" id="cd01392">
    <property type="entry name" value="HTH_LacI"/>
    <property type="match status" value="1"/>
</dbReference>
<dbReference type="STRING" id="1120996.SAMN02746066_02664"/>
<dbReference type="InterPro" id="IPR001387">
    <property type="entry name" value="Cro/C1-type_HTH"/>
</dbReference>
<dbReference type="Pfam" id="PF13377">
    <property type="entry name" value="Peripla_BP_3"/>
    <property type="match status" value="1"/>
</dbReference>
<name>A0A1M7KC58_9FIRM</name>
<keyword evidence="4" id="KW-0804">Transcription</keyword>
<proteinExistence type="predicted"/>
<dbReference type="Pfam" id="PF00356">
    <property type="entry name" value="LacI"/>
    <property type="match status" value="1"/>
</dbReference>
<organism evidence="7 8">
    <name type="scientific">Anaerosporobacter mobilis DSM 15930</name>
    <dbReference type="NCBI Taxonomy" id="1120996"/>
    <lineage>
        <taxon>Bacteria</taxon>
        <taxon>Bacillati</taxon>
        <taxon>Bacillota</taxon>
        <taxon>Clostridia</taxon>
        <taxon>Lachnospirales</taxon>
        <taxon>Lachnospiraceae</taxon>
        <taxon>Anaerosporobacter</taxon>
    </lineage>
</organism>
<reference evidence="7 8" key="1">
    <citation type="submission" date="2016-11" db="EMBL/GenBank/DDBJ databases">
        <authorList>
            <person name="Jaros S."/>
            <person name="Januszkiewicz K."/>
            <person name="Wedrychowicz H."/>
        </authorList>
    </citation>
    <scope>NUCLEOTIDE SEQUENCE [LARGE SCALE GENOMIC DNA]</scope>
    <source>
        <strain evidence="7 8">DSM 15930</strain>
    </source>
</reference>
<dbReference type="Gene3D" id="1.10.260.40">
    <property type="entry name" value="lambda repressor-like DNA-binding domains"/>
    <property type="match status" value="1"/>
</dbReference>
<evidence type="ECO:0000313" key="7">
    <source>
        <dbReference type="EMBL" id="SHM62875.1"/>
    </source>
</evidence>
<evidence type="ECO:0000313" key="8">
    <source>
        <dbReference type="Proteomes" id="UP000184038"/>
    </source>
</evidence>
<keyword evidence="1" id="KW-0678">Repressor</keyword>
<dbReference type="InterPro" id="IPR046335">
    <property type="entry name" value="LacI/GalR-like_sensor"/>
</dbReference>
<keyword evidence="2" id="KW-0805">Transcription regulation</keyword>
<dbReference type="RefSeq" id="WP_073288478.1">
    <property type="nucleotide sequence ID" value="NZ_FRCP01000013.1"/>
</dbReference>
<keyword evidence="8" id="KW-1185">Reference proteome</keyword>
<dbReference type="EMBL" id="FRCP01000013">
    <property type="protein sequence ID" value="SHM62875.1"/>
    <property type="molecule type" value="Genomic_DNA"/>
</dbReference>
<dbReference type="GO" id="GO:0000976">
    <property type="term" value="F:transcription cis-regulatory region binding"/>
    <property type="evidence" value="ECO:0007669"/>
    <property type="project" value="TreeGrafter"/>
</dbReference>
<accession>A0A1M7KC58</accession>
<dbReference type="SMART" id="SM00354">
    <property type="entry name" value="HTH_LACI"/>
    <property type="match status" value="1"/>
</dbReference>
<dbReference type="SUPFAM" id="SSF47413">
    <property type="entry name" value="lambda repressor-like DNA-binding domains"/>
    <property type="match status" value="1"/>
</dbReference>
<dbReference type="Proteomes" id="UP000184038">
    <property type="component" value="Unassembled WGS sequence"/>
</dbReference>
<gene>
    <name evidence="7" type="ORF">SAMN02746066_02664</name>
</gene>
<evidence type="ECO:0000256" key="4">
    <source>
        <dbReference type="ARBA" id="ARBA00023163"/>
    </source>
</evidence>
<dbReference type="InterPro" id="IPR000843">
    <property type="entry name" value="HTH_LacI"/>
</dbReference>
<dbReference type="InterPro" id="IPR028082">
    <property type="entry name" value="Peripla_BP_I"/>
</dbReference>
<evidence type="ECO:0000256" key="3">
    <source>
        <dbReference type="ARBA" id="ARBA00023125"/>
    </source>
</evidence>
<dbReference type="GO" id="GO:0003700">
    <property type="term" value="F:DNA-binding transcription factor activity"/>
    <property type="evidence" value="ECO:0007669"/>
    <property type="project" value="TreeGrafter"/>
</dbReference>
<keyword evidence="3" id="KW-0238">DNA-binding</keyword>
<dbReference type="AlphaFoldDB" id="A0A1M7KC58"/>
<dbReference type="PROSITE" id="PS50932">
    <property type="entry name" value="HTH_LACI_2"/>
    <property type="match status" value="1"/>
</dbReference>
<evidence type="ECO:0000259" key="5">
    <source>
        <dbReference type="PROSITE" id="PS50932"/>
    </source>
</evidence>
<dbReference type="PROSITE" id="PS50943">
    <property type="entry name" value="HTH_CROC1"/>
    <property type="match status" value="1"/>
</dbReference>
<dbReference type="SUPFAM" id="SSF53822">
    <property type="entry name" value="Periplasmic binding protein-like I"/>
    <property type="match status" value="1"/>
</dbReference>
<dbReference type="PROSITE" id="PS00356">
    <property type="entry name" value="HTH_LACI_1"/>
    <property type="match status" value="1"/>
</dbReference>
<feature type="domain" description="HTH cro/C1-type" evidence="6">
    <location>
        <begin position="2"/>
        <end position="48"/>
    </location>
</feature>
<protein>
    <submittedName>
        <fullName evidence="7">Transcriptional regulator, LacI family</fullName>
    </submittedName>
</protein>
<feature type="domain" description="HTH lacI-type" evidence="5">
    <location>
        <begin position="4"/>
        <end position="58"/>
    </location>
</feature>
<dbReference type="CDD" id="cd06267">
    <property type="entry name" value="PBP1_LacI_sugar_binding-like"/>
    <property type="match status" value="1"/>
</dbReference>
<sequence>MANITIKDVAKEAGVSIGTVSNALNGNRYINPDTKQRVMDAVKKLNYIPNLNGRYLKAGATKNLGFFTNSISGPYFCNLMDYMCRQCERRGYNLNVFITKDSSVIMGNILGKNLDGVLIYEDTTINENEIRIFEKEGIKVVFLDREVSKQGVSSILFDSYKAGYEATKHLINLGHKKIAFIECVDEVTDSLRRKEGYKAALRECNLPIEERFILKGAFEEEYTYNTIKTLLKFHSSDLPDAFLAGNDLSAIGCIKALQSDGFQVPEDFSVMGFDDIDIAQYFTPSLTTVRNPIARQGTLAIDTLVDMVEGKEQGTIVKLEGNLIIRNSCTRKK</sequence>
<evidence type="ECO:0000259" key="6">
    <source>
        <dbReference type="PROSITE" id="PS50943"/>
    </source>
</evidence>
<evidence type="ECO:0000256" key="1">
    <source>
        <dbReference type="ARBA" id="ARBA00022491"/>
    </source>
</evidence>
<dbReference type="Gene3D" id="3.40.50.2300">
    <property type="match status" value="2"/>
</dbReference>
<dbReference type="PANTHER" id="PTHR30146:SF148">
    <property type="entry name" value="HTH-TYPE TRANSCRIPTIONAL REPRESSOR PURR-RELATED"/>
    <property type="match status" value="1"/>
</dbReference>
<dbReference type="PRINTS" id="PR00036">
    <property type="entry name" value="HTHLACI"/>
</dbReference>
<dbReference type="OrthoDB" id="9789891at2"/>
<dbReference type="PANTHER" id="PTHR30146">
    <property type="entry name" value="LACI-RELATED TRANSCRIPTIONAL REPRESSOR"/>
    <property type="match status" value="1"/>
</dbReference>
<dbReference type="InterPro" id="IPR010982">
    <property type="entry name" value="Lambda_DNA-bd_dom_sf"/>
</dbReference>